<dbReference type="GO" id="GO:0006888">
    <property type="term" value="P:endoplasmic reticulum to Golgi vesicle-mediated transport"/>
    <property type="evidence" value="ECO:0007669"/>
    <property type="project" value="TreeGrafter"/>
</dbReference>
<dbReference type="PANTHER" id="PTHR23158:SF54">
    <property type="entry name" value="TRANSPORT AND GOLGI ORGANIZATION PROTEIN 1 HOMOLOG"/>
    <property type="match status" value="1"/>
</dbReference>
<evidence type="ECO:0000313" key="3">
    <source>
        <dbReference type="Proteomes" id="UP001046870"/>
    </source>
</evidence>
<dbReference type="EMBL" id="JAFDVH010000020">
    <property type="protein sequence ID" value="KAG7459006.1"/>
    <property type="molecule type" value="Genomic_DNA"/>
</dbReference>
<protein>
    <submittedName>
        <fullName evidence="2">Uncharacterized protein</fullName>
    </submittedName>
</protein>
<dbReference type="PANTHER" id="PTHR23158">
    <property type="entry name" value="MELANOMA INHIBITORY ACTIVITY-RELATED"/>
    <property type="match status" value="1"/>
</dbReference>
<dbReference type="Proteomes" id="UP001046870">
    <property type="component" value="Chromosome 20"/>
</dbReference>
<accession>A0A9D3PH90</accession>
<dbReference type="InterPro" id="IPR051500">
    <property type="entry name" value="cTAGE_MIA/OTOR"/>
</dbReference>
<organism evidence="2 3">
    <name type="scientific">Megalops atlanticus</name>
    <name type="common">Tarpon</name>
    <name type="synonym">Clupea gigantea</name>
    <dbReference type="NCBI Taxonomy" id="7932"/>
    <lineage>
        <taxon>Eukaryota</taxon>
        <taxon>Metazoa</taxon>
        <taxon>Chordata</taxon>
        <taxon>Craniata</taxon>
        <taxon>Vertebrata</taxon>
        <taxon>Euteleostomi</taxon>
        <taxon>Actinopterygii</taxon>
        <taxon>Neopterygii</taxon>
        <taxon>Teleostei</taxon>
        <taxon>Elopiformes</taxon>
        <taxon>Megalopidae</taxon>
        <taxon>Megalops</taxon>
    </lineage>
</organism>
<keyword evidence="1" id="KW-0175">Coiled coil</keyword>
<reference evidence="2" key="1">
    <citation type="submission" date="2021-01" db="EMBL/GenBank/DDBJ databases">
        <authorList>
            <person name="Zahm M."/>
            <person name="Roques C."/>
            <person name="Cabau C."/>
            <person name="Klopp C."/>
            <person name="Donnadieu C."/>
            <person name="Jouanno E."/>
            <person name="Lampietro C."/>
            <person name="Louis A."/>
            <person name="Herpin A."/>
            <person name="Echchiki A."/>
            <person name="Berthelot C."/>
            <person name="Parey E."/>
            <person name="Roest-Crollius H."/>
            <person name="Braasch I."/>
            <person name="Postlethwait J."/>
            <person name="Bobe J."/>
            <person name="Montfort J."/>
            <person name="Bouchez O."/>
            <person name="Begum T."/>
            <person name="Mejri S."/>
            <person name="Adams A."/>
            <person name="Chen W.-J."/>
            <person name="Guiguen Y."/>
        </authorList>
    </citation>
    <scope>NUCLEOTIDE SEQUENCE</scope>
    <source>
        <strain evidence="2">YG-15Mar2019-1</strain>
        <tissue evidence="2">Brain</tissue>
    </source>
</reference>
<evidence type="ECO:0000256" key="1">
    <source>
        <dbReference type="ARBA" id="ARBA00023054"/>
    </source>
</evidence>
<evidence type="ECO:0000313" key="2">
    <source>
        <dbReference type="EMBL" id="KAG7459006.1"/>
    </source>
</evidence>
<proteinExistence type="predicted"/>
<comment type="caution">
    <text evidence="2">The sequence shown here is derived from an EMBL/GenBank/DDBJ whole genome shotgun (WGS) entry which is preliminary data.</text>
</comment>
<sequence length="168" mass="18952">MQEKLAIMDDLCQQKDKALQEKLAQEQLEQHEKDIRAAGPKEEIRAFKQRIQEIEGKHHKTEADLKSKIEFHKKQAEQNRISALLSERALLLERRETESLRKKLVEVSAKLAGHQGSFSEPTASCSAKQIPPARSGALKMPSQGGVDELKISVLWSRKELHGLKANAI</sequence>
<name>A0A9D3PH90_MEGAT</name>
<dbReference type="AlphaFoldDB" id="A0A9D3PH90"/>
<dbReference type="GO" id="GO:0035459">
    <property type="term" value="P:vesicle cargo loading"/>
    <property type="evidence" value="ECO:0007669"/>
    <property type="project" value="TreeGrafter"/>
</dbReference>
<keyword evidence="3" id="KW-1185">Reference proteome</keyword>
<dbReference type="GO" id="GO:0005789">
    <property type="term" value="C:endoplasmic reticulum membrane"/>
    <property type="evidence" value="ECO:0007669"/>
    <property type="project" value="TreeGrafter"/>
</dbReference>
<dbReference type="GO" id="GO:0070971">
    <property type="term" value="C:endoplasmic reticulum exit site"/>
    <property type="evidence" value="ECO:0007669"/>
    <property type="project" value="TreeGrafter"/>
</dbReference>
<gene>
    <name evidence="2" type="ORF">MATL_G00226690</name>
</gene>
<dbReference type="OrthoDB" id="8963646at2759"/>
<dbReference type="GO" id="GO:0009306">
    <property type="term" value="P:protein secretion"/>
    <property type="evidence" value="ECO:0007669"/>
    <property type="project" value="TreeGrafter"/>
</dbReference>